<proteinExistence type="predicted"/>
<organism evidence="1 2">
    <name type="scientific">Methylotuvimicrobium buryatense</name>
    <name type="common">Methylomicrobium buryatense</name>
    <dbReference type="NCBI Taxonomy" id="95641"/>
    <lineage>
        <taxon>Bacteria</taxon>
        <taxon>Pseudomonadati</taxon>
        <taxon>Pseudomonadota</taxon>
        <taxon>Gammaproteobacteria</taxon>
        <taxon>Methylococcales</taxon>
        <taxon>Methylococcaceae</taxon>
        <taxon>Methylotuvimicrobium</taxon>
    </lineage>
</organism>
<accession>A0A4P9UTM4</accession>
<dbReference type="Proteomes" id="UP000305881">
    <property type="component" value="Chromosome"/>
</dbReference>
<dbReference type="AlphaFoldDB" id="A0A4P9UTM4"/>
<sequence>MVRPQWSINAGYRVNSSNSQFKDQKGCGVCLARISAATLYLYRSITLLSISSSRNINNLLKSACRQILRTDT</sequence>
<reference evidence="2" key="1">
    <citation type="journal article" date="2019" name="J. Bacteriol.">
        <title>A Mutagenic Screen Identifies a TonB-Dependent Receptor Required for the Lanthanide Metal Switch in the Type I Methanotroph 'Methylotuvimicrobium buryatense' 5GB1C.</title>
        <authorList>
            <person name="Groom J.D."/>
            <person name="Ford S.M."/>
            <person name="Pesesky M.W."/>
            <person name="Lidstrom M.E."/>
        </authorList>
    </citation>
    <scope>NUCLEOTIDE SEQUENCE [LARGE SCALE GENOMIC DNA]</scope>
    <source>
        <strain evidence="2">5GB1C</strain>
    </source>
</reference>
<evidence type="ECO:0000313" key="1">
    <source>
        <dbReference type="EMBL" id="QCW84944.1"/>
    </source>
</evidence>
<name>A0A4P9UTM4_METBY</name>
<dbReference type="STRING" id="675511.GCA_000341735_00022"/>
<dbReference type="KEGG" id="mbur:EQU24_20020"/>
<dbReference type="EMBL" id="CP035467">
    <property type="protein sequence ID" value="QCW84944.1"/>
    <property type="molecule type" value="Genomic_DNA"/>
</dbReference>
<keyword evidence="2" id="KW-1185">Reference proteome</keyword>
<gene>
    <name evidence="1" type="ORF">EQU24_20020</name>
</gene>
<evidence type="ECO:0000313" key="2">
    <source>
        <dbReference type="Proteomes" id="UP000305881"/>
    </source>
</evidence>
<protein>
    <submittedName>
        <fullName evidence="1">Uncharacterized protein</fullName>
    </submittedName>
</protein>